<evidence type="ECO:0000313" key="2">
    <source>
        <dbReference type="EMBL" id="SMC23596.1"/>
    </source>
</evidence>
<feature type="transmembrane region" description="Helical" evidence="1">
    <location>
        <begin position="46"/>
        <end position="65"/>
    </location>
</feature>
<feature type="transmembrane region" description="Helical" evidence="1">
    <location>
        <begin position="71"/>
        <end position="88"/>
    </location>
</feature>
<dbReference type="RefSeq" id="WP_084115575.1">
    <property type="nucleotide sequence ID" value="NZ_FWXH01000005.1"/>
</dbReference>
<dbReference type="InterPro" id="IPR021737">
    <property type="entry name" value="Phage_phiKZ_Orf197"/>
</dbReference>
<evidence type="ECO:0000256" key="1">
    <source>
        <dbReference type="SAM" id="Phobius"/>
    </source>
</evidence>
<reference evidence="2 3" key="1">
    <citation type="submission" date="2017-04" db="EMBL/GenBank/DDBJ databases">
        <authorList>
            <person name="Afonso C.L."/>
            <person name="Miller P.J."/>
            <person name="Scott M.A."/>
            <person name="Spackman E."/>
            <person name="Goraichik I."/>
            <person name="Dimitrov K.M."/>
            <person name="Suarez D.L."/>
            <person name="Swayne D.E."/>
        </authorList>
    </citation>
    <scope>NUCLEOTIDE SEQUENCE [LARGE SCALE GENOMIC DNA]</scope>
    <source>
        <strain evidence="2 3">DSM 12555</strain>
    </source>
</reference>
<protein>
    <recommendedName>
        <fullName evidence="4">DUF3307 domain-containing protein</fullName>
    </recommendedName>
</protein>
<dbReference type="AlphaFoldDB" id="A0A1W1XHW1"/>
<feature type="transmembrane region" description="Helical" evidence="1">
    <location>
        <begin position="145"/>
        <end position="167"/>
    </location>
</feature>
<dbReference type="Pfam" id="PF11750">
    <property type="entry name" value="DUF3307"/>
    <property type="match status" value="1"/>
</dbReference>
<proteinExistence type="predicted"/>
<name>A0A1W1XHW1_9CLOT</name>
<keyword evidence="3" id="KW-1185">Reference proteome</keyword>
<keyword evidence="1" id="KW-0472">Membrane</keyword>
<gene>
    <name evidence="2" type="ORF">SAMN02745134_01954</name>
</gene>
<feature type="transmembrane region" description="Helical" evidence="1">
    <location>
        <begin position="6"/>
        <end position="26"/>
    </location>
</feature>
<keyword evidence="1" id="KW-0812">Transmembrane</keyword>
<dbReference type="Proteomes" id="UP000192468">
    <property type="component" value="Unassembled WGS sequence"/>
</dbReference>
<feature type="transmembrane region" description="Helical" evidence="1">
    <location>
        <begin position="210"/>
        <end position="227"/>
    </location>
</feature>
<feature type="transmembrane region" description="Helical" evidence="1">
    <location>
        <begin position="247"/>
        <end position="268"/>
    </location>
</feature>
<evidence type="ECO:0000313" key="3">
    <source>
        <dbReference type="Proteomes" id="UP000192468"/>
    </source>
</evidence>
<dbReference type="EMBL" id="FWXH01000005">
    <property type="protein sequence ID" value="SMC23596.1"/>
    <property type="molecule type" value="Genomic_DNA"/>
</dbReference>
<evidence type="ECO:0008006" key="4">
    <source>
        <dbReference type="Google" id="ProtNLM"/>
    </source>
</evidence>
<sequence>MNFRIVLLLVISHLLGDFVFQSKYILKLRFEKTLRKNVKGNTLHVLIHFVLMLIILSSCKVISIINSSISFKYILSISLIISITHFFIDELKTLLINFKVGPQKNIWIFLMDQIFHFMLIIFVVYGDKLTFSVNELRNCPKNINYIDKSLIIIAVFLLCTFASGIFIKQYIEYMNFKNYNKMLNKNYIIVGSAKELHNGGFIIGILERSFILLVMAIGEPAMIGFVLTAKSIARFKKLDDPSFAEYFLIGTFMSFIVAILGGILIYALKIFPIIK</sequence>
<accession>A0A1W1XHW1</accession>
<dbReference type="OrthoDB" id="5122730at2"/>
<feature type="transmembrane region" description="Helical" evidence="1">
    <location>
        <begin position="108"/>
        <end position="125"/>
    </location>
</feature>
<dbReference type="STRING" id="1121291.SAMN02745134_01954"/>
<keyword evidence="1" id="KW-1133">Transmembrane helix</keyword>
<organism evidence="2 3">
    <name type="scientific">Clostridium acidisoli DSM 12555</name>
    <dbReference type="NCBI Taxonomy" id="1121291"/>
    <lineage>
        <taxon>Bacteria</taxon>
        <taxon>Bacillati</taxon>
        <taxon>Bacillota</taxon>
        <taxon>Clostridia</taxon>
        <taxon>Eubacteriales</taxon>
        <taxon>Clostridiaceae</taxon>
        <taxon>Clostridium</taxon>
    </lineage>
</organism>